<keyword evidence="1" id="KW-0732">Signal</keyword>
<feature type="non-terminal residue" evidence="2">
    <location>
        <position position="162"/>
    </location>
</feature>
<dbReference type="Proteomes" id="UP000703893">
    <property type="component" value="Unassembled WGS sequence"/>
</dbReference>
<proteinExistence type="predicted"/>
<feature type="chain" id="PRO_5037635192" evidence="1">
    <location>
        <begin position="20"/>
        <end position="162"/>
    </location>
</feature>
<protein>
    <submittedName>
        <fullName evidence="2">Uncharacterized protein</fullName>
    </submittedName>
</protein>
<dbReference type="AlphaFoldDB" id="A0A938BP65"/>
<comment type="caution">
    <text evidence="2">The sequence shown here is derived from an EMBL/GenBank/DDBJ whole genome shotgun (WGS) entry which is preliminary data.</text>
</comment>
<accession>A0A938BP65</accession>
<organism evidence="2 3">
    <name type="scientific">Candidatus Tanganyikabacteria bacterium</name>
    <dbReference type="NCBI Taxonomy" id="2961651"/>
    <lineage>
        <taxon>Bacteria</taxon>
        <taxon>Bacillati</taxon>
        <taxon>Candidatus Sericytochromatia</taxon>
        <taxon>Candidatus Tanganyikabacteria</taxon>
    </lineage>
</organism>
<evidence type="ECO:0000313" key="2">
    <source>
        <dbReference type="EMBL" id="MBM3276108.1"/>
    </source>
</evidence>
<dbReference type="Gene3D" id="3.40.630.10">
    <property type="entry name" value="Zn peptidases"/>
    <property type="match status" value="1"/>
</dbReference>
<evidence type="ECO:0000313" key="3">
    <source>
        <dbReference type="Proteomes" id="UP000703893"/>
    </source>
</evidence>
<name>A0A938BP65_9BACT</name>
<feature type="signal peptide" evidence="1">
    <location>
        <begin position="1"/>
        <end position="19"/>
    </location>
</feature>
<sequence length="162" mass="17251">MKKLAVGLVVLSCLTGCSAAPWSGLLASGIDKAGTRAKTVTEPVLLTVRDRATLQRIADSDIDLQAVDADHGLARAKVTQAQKAWLAKLGIAVQADSQPVRLEGFDPRFHTYDTLVRDIKALAEAHPAICTAVDLGPTWETSKGKADRRVWALHVAKGESAS</sequence>
<evidence type="ECO:0000256" key="1">
    <source>
        <dbReference type="SAM" id="SignalP"/>
    </source>
</evidence>
<reference evidence="2 3" key="1">
    <citation type="submission" date="2019-03" db="EMBL/GenBank/DDBJ databases">
        <title>Lake Tanganyika Metagenome-Assembled Genomes (MAGs).</title>
        <authorList>
            <person name="Tran P."/>
        </authorList>
    </citation>
    <scope>NUCLEOTIDE SEQUENCE [LARGE SCALE GENOMIC DNA]</scope>
    <source>
        <strain evidence="2">K_DeepCast_65m_m2_236</strain>
    </source>
</reference>
<dbReference type="EMBL" id="VGJX01000863">
    <property type="protein sequence ID" value="MBM3276108.1"/>
    <property type="molecule type" value="Genomic_DNA"/>
</dbReference>
<gene>
    <name evidence="2" type="ORF">FJZ00_13225</name>
</gene>